<evidence type="ECO:0000313" key="9">
    <source>
        <dbReference type="Proteomes" id="UP000008312"/>
    </source>
</evidence>
<feature type="domain" description="Rhodanese" evidence="7">
    <location>
        <begin position="466"/>
        <end position="553"/>
    </location>
</feature>
<dbReference type="PROSITE" id="PS50206">
    <property type="entry name" value="RHODANESE_3"/>
    <property type="match status" value="1"/>
</dbReference>
<sequence>MKTVIVGGVAGGGSAAARLRRLDEKAEIIIFEKGPYVSFANCGLPYYIGDVIPEENDLIVFSAEKYKGWFNIDVFTRHEVLSINREKKSVLVKNLISGETFEETYDNLILSTGSKPFVPKLPGCDLPGVFQLRDIPDSNQIKSWIDQHHATRAVVVGGGFIGLEMAENLVHRGLKVSLIELAPHVMPILSDELATILEKTIRDHGIDLHSGSGFESITAESDHLKVSHTKGTPIECELVILSIGVSPNSELARDCGLSLGMRGSIAVDRQMRTSDPSIFAVGDVVQVTSRVTDKPTTLPLAGPANREGRIVADVLSGLQSEFPGVQGTSVCRMFDLTVAMTGETPASLSRSKAMDAEKVECVHVHAANHATYYPGSSMIHLDLCFDRESGRVLGAQAVGKDGVEKRIDVLAAFIQMKATVSDVAQAELCYAPPFGSAKDVVNMAGMLGENVMKGLVRQMAWEEALRREDVFKLDVRNKAMFDANPIAGFENIPLEKVRSSLEKIPKEKEVAVTCNVGKTAYFAARILMQEGYRVSLLPGGWNTYSILPEKVKKQE</sequence>
<dbReference type="PANTHER" id="PTHR43429">
    <property type="entry name" value="PYRIDINE NUCLEOTIDE-DISULFIDE OXIDOREDUCTASE DOMAIN-CONTAINING"/>
    <property type="match status" value="1"/>
</dbReference>
<dbReference type="SUPFAM" id="SSF55424">
    <property type="entry name" value="FAD/NAD-linked reductases, dimerisation (C-terminal) domain"/>
    <property type="match status" value="1"/>
</dbReference>
<dbReference type="AlphaFoldDB" id="D8LZT0"/>
<protein>
    <recommendedName>
        <fullName evidence="7">Rhodanese domain-containing protein</fullName>
    </recommendedName>
</protein>
<keyword evidence="6" id="KW-0676">Redox-active center</keyword>
<dbReference type="RefSeq" id="XP_012895367.1">
    <property type="nucleotide sequence ID" value="XM_013039913.1"/>
</dbReference>
<evidence type="ECO:0000259" key="7">
    <source>
        <dbReference type="PROSITE" id="PS50206"/>
    </source>
</evidence>
<dbReference type="InterPro" id="IPR023753">
    <property type="entry name" value="FAD/NAD-binding_dom"/>
</dbReference>
<reference evidence="8" key="1">
    <citation type="submission" date="2010-02" db="EMBL/GenBank/DDBJ databases">
        <title>Sequencing and annotation of the Blastocystis hominis genome.</title>
        <authorList>
            <person name="Wincker P."/>
        </authorList>
    </citation>
    <scope>NUCLEOTIDE SEQUENCE</scope>
    <source>
        <strain evidence="8">Singapore isolate B</strain>
    </source>
</reference>
<dbReference type="Pfam" id="PF00581">
    <property type="entry name" value="Rhodanese"/>
    <property type="match status" value="1"/>
</dbReference>
<evidence type="ECO:0000256" key="2">
    <source>
        <dbReference type="ARBA" id="ARBA00009130"/>
    </source>
</evidence>
<dbReference type="Pfam" id="PF07992">
    <property type="entry name" value="Pyr_redox_2"/>
    <property type="match status" value="1"/>
</dbReference>
<keyword evidence="4" id="KW-0274">FAD</keyword>
<organism evidence="8">
    <name type="scientific">Blastocystis hominis</name>
    <dbReference type="NCBI Taxonomy" id="12968"/>
    <lineage>
        <taxon>Eukaryota</taxon>
        <taxon>Sar</taxon>
        <taxon>Stramenopiles</taxon>
        <taxon>Bigyra</taxon>
        <taxon>Opalozoa</taxon>
        <taxon>Opalinata</taxon>
        <taxon>Blastocystidae</taxon>
        <taxon>Blastocystis</taxon>
    </lineage>
</organism>
<dbReference type="InParanoid" id="D8LZT0"/>
<dbReference type="SMART" id="SM00450">
    <property type="entry name" value="RHOD"/>
    <property type="match status" value="1"/>
</dbReference>
<dbReference type="GeneID" id="24918749"/>
<dbReference type="InterPro" id="IPR004099">
    <property type="entry name" value="Pyr_nucl-diS_OxRdtase_dimer"/>
</dbReference>
<dbReference type="SUPFAM" id="SSF52821">
    <property type="entry name" value="Rhodanese/Cell cycle control phosphatase"/>
    <property type="match status" value="1"/>
</dbReference>
<name>D8LZT0_BLAHO</name>
<dbReference type="PRINTS" id="PR00411">
    <property type="entry name" value="PNDRDTASEI"/>
</dbReference>
<dbReference type="Pfam" id="PF02852">
    <property type="entry name" value="Pyr_redox_dim"/>
    <property type="match status" value="1"/>
</dbReference>
<accession>D8LZT0</accession>
<evidence type="ECO:0000256" key="3">
    <source>
        <dbReference type="ARBA" id="ARBA00022630"/>
    </source>
</evidence>
<evidence type="ECO:0000256" key="5">
    <source>
        <dbReference type="ARBA" id="ARBA00023002"/>
    </source>
</evidence>
<evidence type="ECO:0000256" key="1">
    <source>
        <dbReference type="ARBA" id="ARBA00001974"/>
    </source>
</evidence>
<dbReference type="InterPro" id="IPR001763">
    <property type="entry name" value="Rhodanese-like_dom"/>
</dbReference>
<evidence type="ECO:0000313" key="8">
    <source>
        <dbReference type="EMBL" id="CBK21319.2"/>
    </source>
</evidence>
<dbReference type="Proteomes" id="UP000008312">
    <property type="component" value="Unassembled WGS sequence"/>
</dbReference>
<dbReference type="InterPro" id="IPR050260">
    <property type="entry name" value="FAD-bd_OxRdtase"/>
</dbReference>
<keyword evidence="5" id="KW-0560">Oxidoreductase</keyword>
<dbReference type="OrthoDB" id="432169at2759"/>
<comment type="cofactor">
    <cofactor evidence="1">
        <name>FAD</name>
        <dbReference type="ChEBI" id="CHEBI:57692"/>
    </cofactor>
</comment>
<dbReference type="PANTHER" id="PTHR43429:SF1">
    <property type="entry name" value="NAD(P)H SULFUR OXIDOREDUCTASE (COA-DEPENDENT)"/>
    <property type="match status" value="1"/>
</dbReference>
<dbReference type="PRINTS" id="PR00368">
    <property type="entry name" value="FADPNR"/>
</dbReference>
<dbReference type="InterPro" id="IPR016156">
    <property type="entry name" value="FAD/NAD-linked_Rdtase_dimer_sf"/>
</dbReference>
<dbReference type="InterPro" id="IPR036188">
    <property type="entry name" value="FAD/NAD-bd_sf"/>
</dbReference>
<keyword evidence="3" id="KW-0285">Flavoprotein</keyword>
<keyword evidence="9" id="KW-1185">Reference proteome</keyword>
<dbReference type="GO" id="GO:0016491">
    <property type="term" value="F:oxidoreductase activity"/>
    <property type="evidence" value="ECO:0007669"/>
    <property type="project" value="UniProtKB-KW"/>
</dbReference>
<evidence type="ECO:0000256" key="6">
    <source>
        <dbReference type="ARBA" id="ARBA00023284"/>
    </source>
</evidence>
<evidence type="ECO:0000256" key="4">
    <source>
        <dbReference type="ARBA" id="ARBA00022827"/>
    </source>
</evidence>
<dbReference type="Gene3D" id="3.50.50.60">
    <property type="entry name" value="FAD/NAD(P)-binding domain"/>
    <property type="match status" value="2"/>
</dbReference>
<dbReference type="InterPro" id="IPR036873">
    <property type="entry name" value="Rhodanese-like_dom_sf"/>
</dbReference>
<dbReference type="Gene3D" id="3.40.250.10">
    <property type="entry name" value="Rhodanese-like domain"/>
    <property type="match status" value="1"/>
</dbReference>
<comment type="similarity">
    <text evidence="2">Belongs to the class-III pyridine nucleotide-disulfide oxidoreductase family.</text>
</comment>
<dbReference type="EMBL" id="FN668641">
    <property type="protein sequence ID" value="CBK21319.2"/>
    <property type="molecule type" value="Genomic_DNA"/>
</dbReference>
<dbReference type="SUPFAM" id="SSF51905">
    <property type="entry name" value="FAD/NAD(P)-binding domain"/>
    <property type="match status" value="1"/>
</dbReference>
<proteinExistence type="inferred from homology"/>
<dbReference type="OMA" id="YSPCAIP"/>
<gene>
    <name evidence="8" type="ORF">GSBLH_T00001500001</name>
</gene>